<feature type="zinc finger region" description="C3H1-type" evidence="1">
    <location>
        <begin position="310"/>
        <end position="338"/>
    </location>
</feature>
<dbReference type="SMART" id="SM00356">
    <property type="entry name" value="ZnF_C3H1"/>
    <property type="match status" value="1"/>
</dbReference>
<organism evidence="4 5">
    <name type="scientific">Bodo saltans</name>
    <name type="common">Flagellated protozoan</name>
    <dbReference type="NCBI Taxonomy" id="75058"/>
    <lineage>
        <taxon>Eukaryota</taxon>
        <taxon>Discoba</taxon>
        <taxon>Euglenozoa</taxon>
        <taxon>Kinetoplastea</taxon>
        <taxon>Metakinetoplastina</taxon>
        <taxon>Eubodonida</taxon>
        <taxon>Bodonidae</taxon>
        <taxon>Bodo</taxon>
    </lineage>
</organism>
<feature type="compositionally biased region" description="Polar residues" evidence="2">
    <location>
        <begin position="228"/>
        <end position="247"/>
    </location>
</feature>
<feature type="compositionally biased region" description="Basic residues" evidence="2">
    <location>
        <begin position="214"/>
        <end position="224"/>
    </location>
</feature>
<evidence type="ECO:0000256" key="1">
    <source>
        <dbReference type="PROSITE-ProRule" id="PRU00723"/>
    </source>
</evidence>
<accession>A0A0S4IZ33</accession>
<feature type="domain" description="C3H1-type" evidence="3">
    <location>
        <begin position="310"/>
        <end position="338"/>
    </location>
</feature>
<feature type="compositionally biased region" description="Polar residues" evidence="2">
    <location>
        <begin position="266"/>
        <end position="281"/>
    </location>
</feature>
<dbReference type="VEuPathDB" id="TriTrypDB:BSAL_74990"/>
<feature type="region of interest" description="Disordered" evidence="2">
    <location>
        <begin position="211"/>
        <end position="281"/>
    </location>
</feature>
<dbReference type="PROSITE" id="PS50103">
    <property type="entry name" value="ZF_C3H1"/>
    <property type="match status" value="1"/>
</dbReference>
<keyword evidence="1" id="KW-0862">Zinc</keyword>
<keyword evidence="1" id="KW-0863">Zinc-finger</keyword>
<evidence type="ECO:0000313" key="5">
    <source>
        <dbReference type="Proteomes" id="UP000051952"/>
    </source>
</evidence>
<protein>
    <recommendedName>
        <fullName evidence="3">C3H1-type domain-containing protein</fullName>
    </recommendedName>
</protein>
<evidence type="ECO:0000256" key="2">
    <source>
        <dbReference type="SAM" id="MobiDB-lite"/>
    </source>
</evidence>
<dbReference type="GO" id="GO:0008270">
    <property type="term" value="F:zinc ion binding"/>
    <property type="evidence" value="ECO:0007669"/>
    <property type="project" value="UniProtKB-KW"/>
</dbReference>
<evidence type="ECO:0000313" key="4">
    <source>
        <dbReference type="EMBL" id="CUG14967.1"/>
    </source>
</evidence>
<dbReference type="AlphaFoldDB" id="A0A0S4IZ33"/>
<sequence length="401" mass="44262">MTQSLWQGPPSFKSSLPYASTIPPHQPQPSSSSSSQFYPHHQYHCLPPAVWYHNGCPVVHDGPTNTFNTGTPIPLVTQQHYLLPQHNTATTTSISSWVPCSAAPGGVLRFAPPSHCSGSDFMVQVQPSHQLSIPPFFASIISNLQQQQHLTTPYSISMNPFPAPSDNTRLGTAFHASIDSSKSTIIYPQSGAPQVIPPVQEKISLSQRHDVCPHHSKTSSHHRVATSDGLQSSTSICGNMPMTTSSDDINERTEQHAHEHHHRLSVVSSVDQQQHFPPPCSHNNWDSLRAKKYVVTLSCRDCQQKWKQLFPLTNLCPEFHLHSACAFGDDCPFLHIHRFKSAHKSPNAQDHVVGAVRNELFAQVAIEVLAEFPGRVPRDVVDVVHSRFALVVGKSSEGQAR</sequence>
<dbReference type="EMBL" id="CYKH01000674">
    <property type="protein sequence ID" value="CUG14967.1"/>
    <property type="molecule type" value="Genomic_DNA"/>
</dbReference>
<dbReference type="InterPro" id="IPR000571">
    <property type="entry name" value="Znf_CCCH"/>
</dbReference>
<keyword evidence="5" id="KW-1185">Reference proteome</keyword>
<dbReference type="Pfam" id="PF00642">
    <property type="entry name" value="zf-CCCH"/>
    <property type="match status" value="1"/>
</dbReference>
<proteinExistence type="predicted"/>
<keyword evidence="1" id="KW-0479">Metal-binding</keyword>
<name>A0A0S4IZ33_BODSA</name>
<reference evidence="5" key="1">
    <citation type="submission" date="2015-09" db="EMBL/GenBank/DDBJ databases">
        <authorList>
            <consortium name="Pathogen Informatics"/>
        </authorList>
    </citation>
    <scope>NUCLEOTIDE SEQUENCE [LARGE SCALE GENOMIC DNA]</scope>
    <source>
        <strain evidence="5">Lake Konstanz</strain>
    </source>
</reference>
<dbReference type="Proteomes" id="UP000051952">
    <property type="component" value="Unassembled WGS sequence"/>
</dbReference>
<evidence type="ECO:0000259" key="3">
    <source>
        <dbReference type="PROSITE" id="PS50103"/>
    </source>
</evidence>
<gene>
    <name evidence="4" type="ORF">BSAL_74990</name>
</gene>
<dbReference type="OrthoDB" id="10680284at2759"/>